<dbReference type="SMART" id="SM00054">
    <property type="entry name" value="EFh"/>
    <property type="match status" value="3"/>
</dbReference>
<accession>A0AAV7YTP1</accession>
<feature type="domain" description="EF-hand" evidence="3">
    <location>
        <begin position="671"/>
        <end position="706"/>
    </location>
</feature>
<keyword evidence="1" id="KW-0106">Calcium</keyword>
<feature type="domain" description="EF-hand" evidence="3">
    <location>
        <begin position="635"/>
        <end position="670"/>
    </location>
</feature>
<reference evidence="4" key="1">
    <citation type="submission" date="2022-08" db="EMBL/GenBank/DDBJ databases">
        <title>Novel sulphate-reducing endosymbionts in the free-living metamonad Anaeramoeba.</title>
        <authorList>
            <person name="Jerlstrom-Hultqvist J."/>
            <person name="Cepicka I."/>
            <person name="Gallot-Lavallee L."/>
            <person name="Salas-Leiva D."/>
            <person name="Curtis B.A."/>
            <person name="Zahonova K."/>
            <person name="Pipaliya S."/>
            <person name="Dacks J."/>
            <person name="Roger A.J."/>
        </authorList>
    </citation>
    <scope>NUCLEOTIDE SEQUENCE</scope>
    <source>
        <strain evidence="4">Busselton2</strain>
    </source>
</reference>
<feature type="region of interest" description="Disordered" evidence="2">
    <location>
        <begin position="255"/>
        <end position="316"/>
    </location>
</feature>
<evidence type="ECO:0000259" key="3">
    <source>
        <dbReference type="PROSITE" id="PS50222"/>
    </source>
</evidence>
<feature type="compositionally biased region" description="Basic and acidic residues" evidence="2">
    <location>
        <begin position="261"/>
        <end position="296"/>
    </location>
</feature>
<evidence type="ECO:0000313" key="5">
    <source>
        <dbReference type="Proteomes" id="UP001146793"/>
    </source>
</evidence>
<dbReference type="AlphaFoldDB" id="A0AAV7YTP1"/>
<gene>
    <name evidence="4" type="ORF">M0812_21117</name>
</gene>
<protein>
    <submittedName>
        <fullName evidence="4">Calcium binding protein</fullName>
    </submittedName>
</protein>
<feature type="compositionally biased region" description="Basic and acidic residues" evidence="2">
    <location>
        <begin position="215"/>
        <end position="240"/>
    </location>
</feature>
<dbReference type="EMBL" id="JANTQA010000047">
    <property type="protein sequence ID" value="KAJ3432186.1"/>
    <property type="molecule type" value="Genomic_DNA"/>
</dbReference>
<feature type="domain" description="EF-hand" evidence="3">
    <location>
        <begin position="748"/>
        <end position="783"/>
    </location>
</feature>
<evidence type="ECO:0000256" key="2">
    <source>
        <dbReference type="SAM" id="MobiDB-lite"/>
    </source>
</evidence>
<sequence length="808" mass="94713">MSNRSVHPTTRKSEGTQKEIVIGPFHYQYVNLEDVKNGIQEKIIRLGVISFYIPPEDLSYENKKVTARWLWSSGKNEYTIQSDIVPVVIHSSHFVPKKTHKLASYYGVIANFKYFQKKVSKLKMKRKNGIRSRFSSKETNHFVQIFDLVILHTQENFPKNIFVSISGWRNFFQNIDLITGANCSLEYLAIAKKRIEILKNLKLIDPNRPPLTRSKSRELNLIHNTNETRTRIQNHHEGEDIETIEKVKNYIKKKKQKKYLSKPEHEAQQENEKEKEMEQEKEKEKEKEKGREKEQEIVQEQDSDQGEKNKKEKVRFLAEKPSTTEYTLHKNEKKIIANDHRELEKRYMNLKFTDLLQIPYYSNLKLGPRPQRKRIYQKEDSNQNKITTTSLNISKIENTFKIHQKRNKITKFKQNSKGPTLDTFPKLIRPDIFDPNLICSSDQKRNFDPQIKKNFEQINKNKVKSPNLEQKNQNTQKSIVPLTNSKFVKKSFEGVKHEKKKPQLLINFQNYTVKDIDQLFDHKKCNIPSLLKTHAMYLETETKRYEICLLSDNNIRLSEVRKPQPLEKIKKSLPNNIPYLSKHLIILKHKLGWDHSFSLSKKQIKKIKEKIFELKGIKAKECHLNSQDFEDLFDLDSEGANLLLQSFDTDENGTVEWTELIGGIVILSSDPFSKKAQFLFETWDMDKNSVLDRNEIRQMLTSVITIAATIQCCNKLEFVTKKLGKNFSKHSFQDRKNVRRGISLSTDDLNTAVNEFFNGVDTDQNGEISFEEFLEYCKSDPESIKVFQNKISELACFDQKKSTNCSIM</sequence>
<dbReference type="Gene3D" id="1.10.238.10">
    <property type="entry name" value="EF-hand"/>
    <property type="match status" value="1"/>
</dbReference>
<evidence type="ECO:0000313" key="4">
    <source>
        <dbReference type="EMBL" id="KAJ3432186.1"/>
    </source>
</evidence>
<feature type="region of interest" description="Disordered" evidence="2">
    <location>
        <begin position="207"/>
        <end position="240"/>
    </location>
</feature>
<name>A0AAV7YTP1_9EUKA</name>
<dbReference type="InterPro" id="IPR018247">
    <property type="entry name" value="EF_Hand_1_Ca_BS"/>
</dbReference>
<comment type="caution">
    <text evidence="4">The sequence shown here is derived from an EMBL/GenBank/DDBJ whole genome shotgun (WGS) entry which is preliminary data.</text>
</comment>
<evidence type="ECO:0000256" key="1">
    <source>
        <dbReference type="ARBA" id="ARBA00022837"/>
    </source>
</evidence>
<dbReference type="PROSITE" id="PS00018">
    <property type="entry name" value="EF_HAND_1"/>
    <property type="match status" value="2"/>
</dbReference>
<organism evidence="4 5">
    <name type="scientific">Anaeramoeba flamelloides</name>
    <dbReference type="NCBI Taxonomy" id="1746091"/>
    <lineage>
        <taxon>Eukaryota</taxon>
        <taxon>Metamonada</taxon>
        <taxon>Anaeramoebidae</taxon>
        <taxon>Anaeramoeba</taxon>
    </lineage>
</organism>
<proteinExistence type="predicted"/>
<dbReference type="Proteomes" id="UP001146793">
    <property type="component" value="Unassembled WGS sequence"/>
</dbReference>
<dbReference type="PROSITE" id="PS50222">
    <property type="entry name" value="EF_HAND_2"/>
    <property type="match status" value="3"/>
</dbReference>
<dbReference type="SUPFAM" id="SSF47473">
    <property type="entry name" value="EF-hand"/>
    <property type="match status" value="1"/>
</dbReference>
<dbReference type="InterPro" id="IPR011992">
    <property type="entry name" value="EF-hand-dom_pair"/>
</dbReference>
<dbReference type="GO" id="GO:0005509">
    <property type="term" value="F:calcium ion binding"/>
    <property type="evidence" value="ECO:0007669"/>
    <property type="project" value="InterPro"/>
</dbReference>
<dbReference type="InterPro" id="IPR002048">
    <property type="entry name" value="EF_hand_dom"/>
</dbReference>
<feature type="compositionally biased region" description="Basic and acidic residues" evidence="2">
    <location>
        <begin position="305"/>
        <end position="316"/>
    </location>
</feature>
<dbReference type="Pfam" id="PF13499">
    <property type="entry name" value="EF-hand_7"/>
    <property type="match status" value="1"/>
</dbReference>